<keyword evidence="3" id="KW-0963">Cytoplasm</keyword>
<sequence>MSEIFTRFDERLIHGQVMVAWQPYLQFREIRIVDEELAQDDWEQELLQGASGGVPVLFSGAEGAKKWYDEASPNLLVLIRSFDSLRALKRSGANLQQLNLGGVHYRKDRRRILNYLFVSADELEVLRELVASDVTVEARDVPQSDAINLNQLFAEGRLEFDNLPDRSS</sequence>
<evidence type="ECO:0000256" key="4">
    <source>
        <dbReference type="ARBA" id="ARBA00022597"/>
    </source>
</evidence>
<evidence type="ECO:0000256" key="1">
    <source>
        <dbReference type="ARBA" id="ARBA00004496"/>
    </source>
</evidence>
<keyword evidence="2" id="KW-0813">Transport</keyword>
<dbReference type="GO" id="GO:0009401">
    <property type="term" value="P:phosphoenolpyruvate-dependent sugar phosphotransferase system"/>
    <property type="evidence" value="ECO:0007669"/>
    <property type="project" value="UniProtKB-KW"/>
</dbReference>
<gene>
    <name evidence="9" type="ORF">HKN21_04200</name>
</gene>
<evidence type="ECO:0000313" key="10">
    <source>
        <dbReference type="Proteomes" id="UP000547674"/>
    </source>
</evidence>
<evidence type="ECO:0000256" key="2">
    <source>
        <dbReference type="ARBA" id="ARBA00022448"/>
    </source>
</evidence>
<proteinExistence type="predicted"/>
<evidence type="ECO:0000256" key="3">
    <source>
        <dbReference type="ARBA" id="ARBA00022490"/>
    </source>
</evidence>
<dbReference type="InterPro" id="IPR004720">
    <property type="entry name" value="PTS_IIB_sorbose-sp"/>
</dbReference>
<dbReference type="GO" id="GO:0016301">
    <property type="term" value="F:kinase activity"/>
    <property type="evidence" value="ECO:0007669"/>
    <property type="project" value="UniProtKB-KW"/>
</dbReference>
<dbReference type="PROSITE" id="PS51101">
    <property type="entry name" value="PTS_EIIB_TYPE_4"/>
    <property type="match status" value="1"/>
</dbReference>
<name>A0A7Y2E648_UNCEI</name>
<accession>A0A7Y2E648</accession>
<keyword evidence="7" id="KW-0418">Kinase</keyword>
<evidence type="ECO:0000259" key="8">
    <source>
        <dbReference type="PROSITE" id="PS51101"/>
    </source>
</evidence>
<dbReference type="InterPro" id="IPR036667">
    <property type="entry name" value="PTS_IIB_sorbose-sp_sf"/>
</dbReference>
<dbReference type="GO" id="GO:0008982">
    <property type="term" value="F:protein-N(PI)-phosphohistidine-sugar phosphotransferase activity"/>
    <property type="evidence" value="ECO:0007669"/>
    <property type="project" value="InterPro"/>
</dbReference>
<organism evidence="9 10">
    <name type="scientific">Eiseniibacteriota bacterium</name>
    <dbReference type="NCBI Taxonomy" id="2212470"/>
    <lineage>
        <taxon>Bacteria</taxon>
        <taxon>Candidatus Eiseniibacteriota</taxon>
    </lineage>
</organism>
<keyword evidence="6" id="KW-0598">Phosphotransferase system</keyword>
<dbReference type="Gene3D" id="3.40.35.10">
    <property type="entry name" value="Phosphotransferase system, sorbose subfamily IIB component"/>
    <property type="match status" value="1"/>
</dbReference>
<dbReference type="Proteomes" id="UP000547674">
    <property type="component" value="Unassembled WGS sequence"/>
</dbReference>
<keyword evidence="4 9" id="KW-0762">Sugar transport</keyword>
<feature type="domain" description="PTS EIIB type-4" evidence="8">
    <location>
        <begin position="1"/>
        <end position="160"/>
    </location>
</feature>
<keyword evidence="5" id="KW-0808">Transferase</keyword>
<evidence type="ECO:0000256" key="5">
    <source>
        <dbReference type="ARBA" id="ARBA00022679"/>
    </source>
</evidence>
<protein>
    <submittedName>
        <fullName evidence="9">PTS sugar transporter subunit IIB</fullName>
    </submittedName>
</protein>
<reference evidence="9 10" key="1">
    <citation type="submission" date="2020-03" db="EMBL/GenBank/DDBJ databases">
        <title>Metabolic flexibility allows generalist bacteria to become dominant in a frequently disturbed ecosystem.</title>
        <authorList>
            <person name="Chen Y.-J."/>
            <person name="Leung P.M."/>
            <person name="Bay S.K."/>
            <person name="Hugenholtz P."/>
            <person name="Kessler A.J."/>
            <person name="Shelley G."/>
            <person name="Waite D.W."/>
            <person name="Cook P.L."/>
            <person name="Greening C."/>
        </authorList>
    </citation>
    <scope>NUCLEOTIDE SEQUENCE [LARGE SCALE GENOMIC DNA]</scope>
    <source>
        <strain evidence="9">SS_bin_28</strain>
    </source>
</reference>
<comment type="caution">
    <text evidence="9">The sequence shown here is derived from an EMBL/GenBank/DDBJ whole genome shotgun (WGS) entry which is preliminary data.</text>
</comment>
<comment type="subcellular location">
    <subcellularLocation>
        <location evidence="1">Cytoplasm</location>
    </subcellularLocation>
</comment>
<evidence type="ECO:0000256" key="7">
    <source>
        <dbReference type="ARBA" id="ARBA00022777"/>
    </source>
</evidence>
<evidence type="ECO:0000313" key="9">
    <source>
        <dbReference type="EMBL" id="NNF05939.1"/>
    </source>
</evidence>
<dbReference type="Pfam" id="PF03830">
    <property type="entry name" value="PTSIIB_sorb"/>
    <property type="match status" value="1"/>
</dbReference>
<dbReference type="EMBL" id="JABDJR010000155">
    <property type="protein sequence ID" value="NNF05939.1"/>
    <property type="molecule type" value="Genomic_DNA"/>
</dbReference>
<evidence type="ECO:0000256" key="6">
    <source>
        <dbReference type="ARBA" id="ARBA00022683"/>
    </source>
</evidence>
<dbReference type="AlphaFoldDB" id="A0A7Y2E648"/>
<dbReference type="SUPFAM" id="SSF52728">
    <property type="entry name" value="PTS IIb component"/>
    <property type="match status" value="1"/>
</dbReference>
<dbReference type="GO" id="GO:0005737">
    <property type="term" value="C:cytoplasm"/>
    <property type="evidence" value="ECO:0007669"/>
    <property type="project" value="UniProtKB-SubCell"/>
</dbReference>